<sequence>MNDVPLWRARAASLSMAGAWAIVSFAAGINAVVKSNREKEMVRALAPPNSTVHVNDNDVFQTGAIITAVSLVIFLTTYGSLAFLIYRPTSFTRPKLITAQASILALFTTWLFATLVPYTHFFRTRSAHIDATLGTFQIPEAIIQRIQQENGLTPVYMQIGYLRLLAILPWIEFFFSLVATMILFMAASRMESHRPLPPPVRSGTPPIMEEKEKVDSPPIA</sequence>
<reference evidence="3 4" key="1">
    <citation type="journal article" name="Sci. Rep.">
        <title>Telomere-to-telomere assembled and centromere annotated genomes of the two main subspecies of the button mushroom Agaricus bisporus reveal especially polymorphic chromosome ends.</title>
        <authorList>
            <person name="Sonnenberg A.S.M."/>
            <person name="Sedaghat-Telgerd N."/>
            <person name="Lavrijssen B."/>
            <person name="Ohm R.A."/>
            <person name="Hendrickx P.M."/>
            <person name="Scholtmeijer K."/>
            <person name="Baars J.J.P."/>
            <person name="van Peer A."/>
        </authorList>
    </citation>
    <scope>NUCLEOTIDE SEQUENCE [LARGE SCALE GENOMIC DNA]</scope>
    <source>
        <strain evidence="3 4">H119_p4</strain>
    </source>
</reference>
<feature type="transmembrane region" description="Helical" evidence="2">
    <location>
        <begin position="161"/>
        <end position="186"/>
    </location>
</feature>
<feature type="transmembrane region" description="Helical" evidence="2">
    <location>
        <begin position="12"/>
        <end position="33"/>
    </location>
</feature>
<organism evidence="3 4">
    <name type="scientific">Agaricus bisporus var. burnettii</name>
    <dbReference type="NCBI Taxonomy" id="192524"/>
    <lineage>
        <taxon>Eukaryota</taxon>
        <taxon>Fungi</taxon>
        <taxon>Dikarya</taxon>
        <taxon>Basidiomycota</taxon>
        <taxon>Agaricomycotina</taxon>
        <taxon>Agaricomycetes</taxon>
        <taxon>Agaricomycetidae</taxon>
        <taxon>Agaricales</taxon>
        <taxon>Agaricineae</taxon>
        <taxon>Agaricaceae</taxon>
        <taxon>Agaricus</taxon>
    </lineage>
</organism>
<feature type="region of interest" description="Disordered" evidence="1">
    <location>
        <begin position="193"/>
        <end position="220"/>
    </location>
</feature>
<accession>A0A8H7C1X7</accession>
<comment type="caution">
    <text evidence="3">The sequence shown here is derived from an EMBL/GenBank/DDBJ whole genome shotgun (WGS) entry which is preliminary data.</text>
</comment>
<evidence type="ECO:0000256" key="1">
    <source>
        <dbReference type="SAM" id="MobiDB-lite"/>
    </source>
</evidence>
<feature type="transmembrane region" description="Helical" evidence="2">
    <location>
        <begin position="97"/>
        <end position="118"/>
    </location>
</feature>
<name>A0A8H7C1X7_AGABI</name>
<dbReference type="EMBL" id="JABXXO010000015">
    <property type="protein sequence ID" value="KAF7760099.1"/>
    <property type="molecule type" value="Genomic_DNA"/>
</dbReference>
<gene>
    <name evidence="3" type="ORF">Agabi119p4_10775</name>
</gene>
<keyword evidence="2" id="KW-0472">Membrane</keyword>
<dbReference type="AlphaFoldDB" id="A0A8H7C1X7"/>
<keyword evidence="2" id="KW-1133">Transmembrane helix</keyword>
<evidence type="ECO:0000313" key="3">
    <source>
        <dbReference type="EMBL" id="KAF7760099.1"/>
    </source>
</evidence>
<evidence type="ECO:0000313" key="4">
    <source>
        <dbReference type="Proteomes" id="UP000629468"/>
    </source>
</evidence>
<protein>
    <submittedName>
        <fullName evidence="3">Uncharacterized protein</fullName>
    </submittedName>
</protein>
<evidence type="ECO:0000256" key="2">
    <source>
        <dbReference type="SAM" id="Phobius"/>
    </source>
</evidence>
<proteinExistence type="predicted"/>
<dbReference type="Proteomes" id="UP000629468">
    <property type="component" value="Unassembled WGS sequence"/>
</dbReference>
<feature type="compositionally biased region" description="Basic and acidic residues" evidence="1">
    <location>
        <begin position="208"/>
        <end position="220"/>
    </location>
</feature>
<keyword evidence="2" id="KW-0812">Transmembrane</keyword>
<feature type="transmembrane region" description="Helical" evidence="2">
    <location>
        <begin position="64"/>
        <end position="85"/>
    </location>
</feature>